<dbReference type="OrthoDB" id="9797738at2"/>
<dbReference type="RefSeq" id="WP_059751428.1">
    <property type="nucleotide sequence ID" value="NZ_LDUG01000006.1"/>
</dbReference>
<dbReference type="Proteomes" id="UP000064243">
    <property type="component" value="Unassembled WGS sequence"/>
</dbReference>
<dbReference type="AlphaFoldDB" id="A0A119CYB3"/>
<gene>
    <name evidence="1" type="ORF">ABW22_01855</name>
</gene>
<proteinExistence type="predicted"/>
<name>A0A119CYB3_THIDE</name>
<protein>
    <submittedName>
        <fullName evidence="1">Uncharacterized protein</fullName>
    </submittedName>
</protein>
<sequence>MPQATSLFTDVESKVVGTSAVVIYAPAGKKRQRFPEGVVEVYSSETEALAHADPNTGRHAAIASGPSRSSEGFRLFYLVRWLN</sequence>
<organism evidence="1 2">
    <name type="scientific">Thiobacillus denitrificans</name>
    <dbReference type="NCBI Taxonomy" id="36861"/>
    <lineage>
        <taxon>Bacteria</taxon>
        <taxon>Pseudomonadati</taxon>
        <taxon>Pseudomonadota</taxon>
        <taxon>Betaproteobacteria</taxon>
        <taxon>Nitrosomonadales</taxon>
        <taxon>Thiobacillaceae</taxon>
        <taxon>Thiobacillus</taxon>
    </lineage>
</organism>
<reference evidence="1 2" key="1">
    <citation type="journal article" date="2015" name="Appl. Environ. Microbiol.">
        <title>Aerobic and Anaerobic Thiosulfate Oxidation by a Cold-Adapted, Subglacial Chemoautotroph.</title>
        <authorList>
            <person name="Harrold Z.R."/>
            <person name="Skidmore M.L."/>
            <person name="Hamilton T.L."/>
            <person name="Desch L."/>
            <person name="Amada K."/>
            <person name="van Gelder W."/>
            <person name="Glover K."/>
            <person name="Roden E.E."/>
            <person name="Boyd E.S."/>
        </authorList>
    </citation>
    <scope>NUCLEOTIDE SEQUENCE [LARGE SCALE GENOMIC DNA]</scope>
    <source>
        <strain evidence="1 2">RG</strain>
    </source>
</reference>
<dbReference type="PATRIC" id="fig|36861.3.peg.3100"/>
<dbReference type="EMBL" id="LDUG01000006">
    <property type="protein sequence ID" value="KVW99454.1"/>
    <property type="molecule type" value="Genomic_DNA"/>
</dbReference>
<accession>A0A119CYB3</accession>
<dbReference type="STRING" id="1123392.GCA_000376425_01570"/>
<evidence type="ECO:0000313" key="2">
    <source>
        <dbReference type="Proteomes" id="UP000064243"/>
    </source>
</evidence>
<comment type="caution">
    <text evidence="1">The sequence shown here is derived from an EMBL/GenBank/DDBJ whole genome shotgun (WGS) entry which is preliminary data.</text>
</comment>
<keyword evidence="2" id="KW-1185">Reference proteome</keyword>
<evidence type="ECO:0000313" key="1">
    <source>
        <dbReference type="EMBL" id="KVW99454.1"/>
    </source>
</evidence>